<protein>
    <recommendedName>
        <fullName evidence="5">CDP-diacylglycerol--serine O-phosphatidyltransferase</fullName>
        <ecNumber evidence="4">2.7.8.8</ecNumber>
    </recommendedName>
    <alternativeName>
        <fullName evidence="14">Phosphatidylserine synthase</fullName>
    </alternativeName>
</protein>
<keyword evidence="8 16" id="KW-0812">Transmembrane</keyword>
<evidence type="ECO:0000256" key="16">
    <source>
        <dbReference type="SAM" id="Phobius"/>
    </source>
</evidence>
<evidence type="ECO:0000256" key="8">
    <source>
        <dbReference type="ARBA" id="ARBA00022692"/>
    </source>
</evidence>
<organism evidence="17 18">
    <name type="scientific">Phaeobacter gallaeciensis</name>
    <dbReference type="NCBI Taxonomy" id="60890"/>
    <lineage>
        <taxon>Bacteria</taxon>
        <taxon>Pseudomonadati</taxon>
        <taxon>Pseudomonadota</taxon>
        <taxon>Alphaproteobacteria</taxon>
        <taxon>Rhodobacterales</taxon>
        <taxon>Roseobacteraceae</taxon>
        <taxon>Phaeobacter</taxon>
    </lineage>
</organism>
<keyword evidence="13" id="KW-1208">Phospholipid metabolism</keyword>
<evidence type="ECO:0000256" key="13">
    <source>
        <dbReference type="ARBA" id="ARBA00023264"/>
    </source>
</evidence>
<dbReference type="InterPro" id="IPR043130">
    <property type="entry name" value="CDP-OH_PTrfase_TM_dom"/>
</dbReference>
<dbReference type="EMBL" id="QOCE01000011">
    <property type="protein sequence ID" value="RBW60491.1"/>
    <property type="molecule type" value="Genomic_DNA"/>
</dbReference>
<accession>A0A366X528</accession>
<evidence type="ECO:0000256" key="11">
    <source>
        <dbReference type="ARBA" id="ARBA00023136"/>
    </source>
</evidence>
<feature type="transmembrane region" description="Helical" evidence="16">
    <location>
        <begin position="134"/>
        <end position="157"/>
    </location>
</feature>
<dbReference type="EC" id="2.7.8.8" evidence="4"/>
<proteinExistence type="inferred from homology"/>
<evidence type="ECO:0000313" key="17">
    <source>
        <dbReference type="EMBL" id="RBW60491.1"/>
    </source>
</evidence>
<evidence type="ECO:0000313" key="18">
    <source>
        <dbReference type="Proteomes" id="UP000252706"/>
    </source>
</evidence>
<evidence type="ECO:0000256" key="2">
    <source>
        <dbReference type="ARBA" id="ARBA00004127"/>
    </source>
</evidence>
<dbReference type="GO" id="GO:0016020">
    <property type="term" value="C:membrane"/>
    <property type="evidence" value="ECO:0007669"/>
    <property type="project" value="InterPro"/>
</dbReference>
<evidence type="ECO:0000256" key="4">
    <source>
        <dbReference type="ARBA" id="ARBA00013174"/>
    </source>
</evidence>
<evidence type="ECO:0000256" key="14">
    <source>
        <dbReference type="ARBA" id="ARBA00032361"/>
    </source>
</evidence>
<dbReference type="InterPro" id="IPR048254">
    <property type="entry name" value="CDP_ALCOHOL_P_TRANSF_CS"/>
</dbReference>
<dbReference type="InterPro" id="IPR000462">
    <property type="entry name" value="CDP-OH_P_trans"/>
</dbReference>
<dbReference type="InterPro" id="IPR004533">
    <property type="entry name" value="CDP-diaglyc--ser_O-PTrfase"/>
</dbReference>
<dbReference type="NCBIfam" id="TIGR00473">
    <property type="entry name" value="pssA"/>
    <property type="match status" value="1"/>
</dbReference>
<evidence type="ECO:0000256" key="6">
    <source>
        <dbReference type="ARBA" id="ARBA00022516"/>
    </source>
</evidence>
<evidence type="ECO:0000256" key="10">
    <source>
        <dbReference type="ARBA" id="ARBA00023098"/>
    </source>
</evidence>
<evidence type="ECO:0000256" key="3">
    <source>
        <dbReference type="ARBA" id="ARBA00010441"/>
    </source>
</evidence>
<keyword evidence="12" id="KW-0594">Phospholipid biosynthesis</keyword>
<name>A0A366X528_9RHOB</name>
<dbReference type="OrthoDB" id="9777147at2"/>
<evidence type="ECO:0000256" key="9">
    <source>
        <dbReference type="ARBA" id="ARBA00022989"/>
    </source>
</evidence>
<feature type="transmembrane region" description="Helical" evidence="16">
    <location>
        <begin position="103"/>
        <end position="122"/>
    </location>
</feature>
<evidence type="ECO:0000256" key="7">
    <source>
        <dbReference type="ARBA" id="ARBA00022679"/>
    </source>
</evidence>
<dbReference type="InterPro" id="IPR050324">
    <property type="entry name" value="CDP-alcohol_PTase-I"/>
</dbReference>
<keyword evidence="9 16" id="KW-1133">Transmembrane helix</keyword>
<comment type="similarity">
    <text evidence="3 15">Belongs to the CDP-alcohol phosphatidyltransferase class-I family.</text>
</comment>
<keyword evidence="11 16" id="KW-0472">Membrane</keyword>
<keyword evidence="6" id="KW-0444">Lipid biosynthesis</keyword>
<evidence type="ECO:0000256" key="12">
    <source>
        <dbReference type="ARBA" id="ARBA00023209"/>
    </source>
</evidence>
<reference evidence="17 18" key="1">
    <citation type="submission" date="2018-07" db="EMBL/GenBank/DDBJ databases">
        <title>Modular assembly of carbohydrate-degrading microbial communities in the ocean.</title>
        <authorList>
            <person name="Enke T.N."/>
            <person name="Datta M.S."/>
            <person name="Schwartzman J.A."/>
            <person name="Cermak N."/>
            <person name="Schmitz D.A."/>
            <person name="Barrere J."/>
            <person name="Cordero O.X."/>
        </authorList>
    </citation>
    <scope>NUCLEOTIDE SEQUENCE [LARGE SCALE GENOMIC DNA]</scope>
    <source>
        <strain evidence="17 18">C3M10</strain>
    </source>
</reference>
<dbReference type="PANTHER" id="PTHR14269">
    <property type="entry name" value="CDP-DIACYLGLYCEROL--GLYCEROL-3-PHOSPHATE 3-PHOSPHATIDYLTRANSFERASE-RELATED"/>
    <property type="match status" value="1"/>
</dbReference>
<dbReference type="Pfam" id="PF01066">
    <property type="entry name" value="CDP-OH_P_transf"/>
    <property type="match status" value="1"/>
</dbReference>
<comment type="caution">
    <text evidence="17">The sequence shown here is derived from an EMBL/GenBank/DDBJ whole genome shotgun (WGS) entry which is preliminary data.</text>
</comment>
<dbReference type="PANTHER" id="PTHR14269:SF61">
    <property type="entry name" value="CDP-DIACYLGLYCEROL--SERINE O-PHOSPHATIDYLTRANSFERASE"/>
    <property type="match status" value="1"/>
</dbReference>
<sequence length="243" mass="26670">MKRAGSGFSSGYLTRNIPNAVTVLSLCSGLTSLRMTLMDRLEPAIYLILIAIILDGLDGRVARLLKAESRFGAELDSFSDFLCFGIAPGLLLYRFMFDGTDQMGIGWAVVLFLVVCCMLRLARFNVASSEPETNGSSAFVGVPAPALAFLSLLPIYLKQSGFTPTDFFQDIFLVYLVGVALLAISTIPTYSPKMFKMKSANARVVSFIGAVFLVLILSFSWYSFALLALLYLLSIPLLAFRYR</sequence>
<dbReference type="GO" id="GO:0012505">
    <property type="term" value="C:endomembrane system"/>
    <property type="evidence" value="ECO:0007669"/>
    <property type="project" value="UniProtKB-SubCell"/>
</dbReference>
<feature type="transmembrane region" description="Helical" evidence="16">
    <location>
        <begin position="202"/>
        <end position="219"/>
    </location>
</feature>
<keyword evidence="7 15" id="KW-0808">Transferase</keyword>
<comment type="subcellular location">
    <subcellularLocation>
        <location evidence="2">Endomembrane system</location>
        <topology evidence="2">Multi-pass membrane protein</topology>
    </subcellularLocation>
</comment>
<keyword evidence="10" id="KW-0443">Lipid metabolism</keyword>
<feature type="transmembrane region" description="Helical" evidence="16">
    <location>
        <begin position="172"/>
        <end position="190"/>
    </location>
</feature>
<evidence type="ECO:0000256" key="1">
    <source>
        <dbReference type="ARBA" id="ARBA00000287"/>
    </source>
</evidence>
<dbReference type="GO" id="GO:0008654">
    <property type="term" value="P:phospholipid biosynthetic process"/>
    <property type="evidence" value="ECO:0007669"/>
    <property type="project" value="UniProtKB-KW"/>
</dbReference>
<dbReference type="PROSITE" id="PS00379">
    <property type="entry name" value="CDP_ALCOHOL_P_TRANSF"/>
    <property type="match status" value="1"/>
</dbReference>
<evidence type="ECO:0000256" key="5">
    <source>
        <dbReference type="ARBA" id="ARBA00017171"/>
    </source>
</evidence>
<evidence type="ECO:0000256" key="15">
    <source>
        <dbReference type="RuleBase" id="RU003750"/>
    </source>
</evidence>
<dbReference type="Gene3D" id="1.20.120.1760">
    <property type="match status" value="1"/>
</dbReference>
<comment type="catalytic activity">
    <reaction evidence="1">
        <text>a CDP-1,2-diacyl-sn-glycerol + L-serine = a 1,2-diacyl-sn-glycero-3-phospho-L-serine + CMP + H(+)</text>
        <dbReference type="Rhea" id="RHEA:16913"/>
        <dbReference type="ChEBI" id="CHEBI:15378"/>
        <dbReference type="ChEBI" id="CHEBI:33384"/>
        <dbReference type="ChEBI" id="CHEBI:57262"/>
        <dbReference type="ChEBI" id="CHEBI:58332"/>
        <dbReference type="ChEBI" id="CHEBI:60377"/>
        <dbReference type="EC" id="2.7.8.8"/>
    </reaction>
</comment>
<dbReference type="Proteomes" id="UP000252706">
    <property type="component" value="Unassembled WGS sequence"/>
</dbReference>
<dbReference type="AlphaFoldDB" id="A0A366X528"/>
<dbReference type="GO" id="GO:0003882">
    <property type="term" value="F:CDP-diacylglycerol-serine O-phosphatidyltransferase activity"/>
    <property type="evidence" value="ECO:0007669"/>
    <property type="project" value="UniProtKB-EC"/>
</dbReference>
<gene>
    <name evidence="17" type="primary">pssA</name>
    <name evidence="17" type="ORF">DS909_03435</name>
</gene>
<dbReference type="RefSeq" id="WP_113822043.1">
    <property type="nucleotide sequence ID" value="NZ_QOCE01000011.1"/>
</dbReference>
<feature type="transmembrane region" description="Helical" evidence="16">
    <location>
        <begin position="44"/>
        <end position="65"/>
    </location>
</feature>